<evidence type="ECO:0000259" key="3">
    <source>
        <dbReference type="PROSITE" id="PS51164"/>
    </source>
</evidence>
<dbReference type="PROSITE" id="PS51164">
    <property type="entry name" value="CBM1_2"/>
    <property type="match status" value="1"/>
</dbReference>
<dbReference type="Proteomes" id="UP000616885">
    <property type="component" value="Unassembled WGS sequence"/>
</dbReference>
<dbReference type="SMART" id="SM00236">
    <property type="entry name" value="fCBD"/>
    <property type="match status" value="1"/>
</dbReference>
<dbReference type="EMBL" id="JADCTT010000014">
    <property type="protein sequence ID" value="KAF9744490.1"/>
    <property type="molecule type" value="Genomic_DNA"/>
</dbReference>
<proteinExistence type="predicted"/>
<keyword evidence="1 2" id="KW-0732">Signal</keyword>
<dbReference type="Pfam" id="PF00734">
    <property type="entry name" value="CBM_1"/>
    <property type="match status" value="1"/>
</dbReference>
<dbReference type="GO" id="GO:0005975">
    <property type="term" value="P:carbohydrate metabolic process"/>
    <property type="evidence" value="ECO:0007669"/>
    <property type="project" value="InterPro"/>
</dbReference>
<dbReference type="SUPFAM" id="SSF57180">
    <property type="entry name" value="Cellulose-binding domain"/>
    <property type="match status" value="1"/>
</dbReference>
<evidence type="ECO:0000256" key="1">
    <source>
        <dbReference type="ARBA" id="ARBA00022729"/>
    </source>
</evidence>
<organism evidence="4 5">
    <name type="scientific">Bionectria ochroleuca</name>
    <name type="common">Gliocladium roseum</name>
    <dbReference type="NCBI Taxonomy" id="29856"/>
    <lineage>
        <taxon>Eukaryota</taxon>
        <taxon>Fungi</taxon>
        <taxon>Dikarya</taxon>
        <taxon>Ascomycota</taxon>
        <taxon>Pezizomycotina</taxon>
        <taxon>Sordariomycetes</taxon>
        <taxon>Hypocreomycetidae</taxon>
        <taxon>Hypocreales</taxon>
        <taxon>Bionectriaceae</taxon>
        <taxon>Clonostachys</taxon>
    </lineage>
</organism>
<dbReference type="GO" id="GO:0005576">
    <property type="term" value="C:extracellular region"/>
    <property type="evidence" value="ECO:0007669"/>
    <property type="project" value="InterPro"/>
</dbReference>
<dbReference type="AlphaFoldDB" id="A0A8H7K6N8"/>
<comment type="caution">
    <text evidence="4">The sequence shown here is derived from an EMBL/GenBank/DDBJ whole genome shotgun (WGS) entry which is preliminary data.</text>
</comment>
<dbReference type="GO" id="GO:0030248">
    <property type="term" value="F:cellulose binding"/>
    <property type="evidence" value="ECO:0007669"/>
    <property type="project" value="InterPro"/>
</dbReference>
<feature type="signal peptide" evidence="2">
    <location>
        <begin position="1"/>
        <end position="21"/>
    </location>
</feature>
<gene>
    <name evidence="4" type="ORF">IM811_005271</name>
</gene>
<dbReference type="InterPro" id="IPR000254">
    <property type="entry name" value="CBD"/>
</dbReference>
<protein>
    <recommendedName>
        <fullName evidence="3">CBM1 domain-containing protein</fullName>
    </recommendedName>
</protein>
<evidence type="ECO:0000313" key="5">
    <source>
        <dbReference type="Proteomes" id="UP000616885"/>
    </source>
</evidence>
<sequence length="73" mass="8052">MFAKKLAVVIVSLAATIAVAAVPPYFQCGGKNWEGETECQTGWKCVEQNEWSSNVSRTTATTVRTKSRIEKDE</sequence>
<name>A0A8H7K6N8_BIOOC</name>
<evidence type="ECO:0000256" key="2">
    <source>
        <dbReference type="SAM" id="SignalP"/>
    </source>
</evidence>
<feature type="domain" description="CBM1" evidence="3">
    <location>
        <begin position="20"/>
        <end position="56"/>
    </location>
</feature>
<evidence type="ECO:0000313" key="4">
    <source>
        <dbReference type="EMBL" id="KAF9744490.1"/>
    </source>
</evidence>
<reference evidence="4" key="1">
    <citation type="submission" date="2020-10" db="EMBL/GenBank/DDBJ databases">
        <title>High-Quality Genome Resource of Clonostachys rosea strain S41 by Oxford Nanopore Long-Read Sequencing.</title>
        <authorList>
            <person name="Wang H."/>
        </authorList>
    </citation>
    <scope>NUCLEOTIDE SEQUENCE</scope>
    <source>
        <strain evidence="4">S41</strain>
    </source>
</reference>
<feature type="chain" id="PRO_5034743179" description="CBM1 domain-containing protein" evidence="2">
    <location>
        <begin position="22"/>
        <end position="73"/>
    </location>
</feature>
<dbReference type="InterPro" id="IPR035971">
    <property type="entry name" value="CBD_sf"/>
</dbReference>
<accession>A0A8H7K6N8</accession>